<evidence type="ECO:0000256" key="2">
    <source>
        <dbReference type="ARBA" id="ARBA00004531"/>
    </source>
</evidence>
<dbReference type="Proteomes" id="UP000141413">
    <property type="component" value="Segment"/>
</dbReference>
<accession>A0A0D3R1F1</accession>
<feature type="region of interest" description="Disordered" evidence="8">
    <location>
        <begin position="1"/>
        <end position="27"/>
    </location>
</feature>
<evidence type="ECO:0000256" key="5">
    <source>
        <dbReference type="ARBA" id="ARBA00022870"/>
    </source>
</evidence>
<proteinExistence type="predicted"/>
<protein>
    <recommendedName>
        <fullName evidence="3">Matrix protein</fullName>
    </recommendedName>
</protein>
<dbReference type="GO" id="GO:0039660">
    <property type="term" value="F:structural constituent of virion"/>
    <property type="evidence" value="ECO:0007669"/>
    <property type="project" value="UniProtKB-KW"/>
</dbReference>
<dbReference type="Pfam" id="PF06326">
    <property type="entry name" value="Vesiculo_matrix"/>
    <property type="match status" value="1"/>
</dbReference>
<evidence type="ECO:0000313" key="10">
    <source>
        <dbReference type="Proteomes" id="UP000141413"/>
    </source>
</evidence>
<keyword evidence="10" id="KW-1185">Reference proteome</keyword>
<comment type="subcellular location">
    <subcellularLocation>
        <location evidence="2">Host endomembrane system</location>
        <topology evidence="2">Peripheral membrane protein</topology>
    </subcellularLocation>
    <subcellularLocation>
        <location evidence="1">Virion</location>
    </subcellularLocation>
</comment>
<evidence type="ECO:0000256" key="6">
    <source>
        <dbReference type="ARBA" id="ARBA00023136"/>
    </source>
</evidence>
<feature type="compositionally biased region" description="Basic residues" evidence="8">
    <location>
        <begin position="1"/>
        <end position="10"/>
    </location>
</feature>
<dbReference type="EMBL" id="KM205010">
    <property type="protein sequence ID" value="AJR28483.1"/>
    <property type="molecule type" value="Viral_cRNA"/>
</dbReference>
<dbReference type="GO" id="GO:0019031">
    <property type="term" value="C:viral envelope"/>
    <property type="evidence" value="ECO:0007669"/>
    <property type="project" value="InterPro"/>
</dbReference>
<dbReference type="GO" id="GO:0033645">
    <property type="term" value="C:host cell endomembrane system"/>
    <property type="evidence" value="ECO:0007669"/>
    <property type="project" value="UniProtKB-SubCell"/>
</dbReference>
<evidence type="ECO:0000256" key="7">
    <source>
        <dbReference type="ARBA" id="ARBA00023311"/>
    </source>
</evidence>
<evidence type="ECO:0000313" key="9">
    <source>
        <dbReference type="EMBL" id="AJR28483.1"/>
    </source>
</evidence>
<keyword evidence="4" id="KW-0946">Virion</keyword>
<evidence type="ECO:0000256" key="3">
    <source>
        <dbReference type="ARBA" id="ARBA00017678"/>
    </source>
</evidence>
<reference evidence="9 10" key="1">
    <citation type="journal article" date="2015" name="PLoS Pathog.">
        <title>Evolution of genome size and complexity in the rhabdoviridae.</title>
        <authorList>
            <person name="Walker P.J."/>
            <person name="Firth C."/>
            <person name="Widen S.G."/>
            <person name="Blasdell K.R."/>
            <person name="Guzman H."/>
            <person name="Wood T.G."/>
            <person name="Paradkar P.N."/>
            <person name="Holmes E.C."/>
            <person name="Tesh R.B."/>
            <person name="Vasilakis N."/>
        </authorList>
    </citation>
    <scope>NUCLEOTIDE SEQUENCE [LARGE SCALE GENOMIC DNA]</scope>
    <source>
        <strain evidence="9">DakAnB769d</strain>
    </source>
</reference>
<dbReference type="KEGG" id="vg:37627515"/>
<organism evidence="9 10">
    <name type="scientific">Landjia virus</name>
    <dbReference type="NCBI Taxonomy" id="1272947"/>
    <lineage>
        <taxon>Viruses</taxon>
        <taxon>Riboviria</taxon>
        <taxon>Orthornavirae</taxon>
        <taxon>Negarnaviricota</taxon>
        <taxon>Haploviricotina</taxon>
        <taxon>Monjiviricetes</taxon>
        <taxon>Mononegavirales</taxon>
        <taxon>Rhabdoviridae</taxon>
        <taxon>Alpharhabdovirinae</taxon>
        <taxon>Hapavirus</taxon>
        <taxon>Hapavirus landjia</taxon>
    </lineage>
</organism>
<dbReference type="RefSeq" id="YP_009362139.1">
    <property type="nucleotide sequence ID" value="NC_034533.1"/>
</dbReference>
<evidence type="ECO:0000256" key="8">
    <source>
        <dbReference type="SAM" id="MobiDB-lite"/>
    </source>
</evidence>
<dbReference type="GeneID" id="37627515"/>
<sequence>MLKLFKKRSSKTSSSSDTPSSLWSYGQPPPDYDQTQNLFFNTPIDELPSAPEEPFKVYTFDVSGSLEIITKMDIKSTGVILNILEEFLDHYNGSSVYKSIILGNALMLGFHLSRKQRNESMYDYSSEIYFPIEYNVSPNYDVPEGKLNYAFSHRFKRGKQDIFLNFSVSLKKTNKKGVKFLNLYNNPMSNNSNPPYIGEAMDHLQLPYKWEEDEIVFQ</sequence>
<keyword evidence="7" id="KW-0468">Viral matrix protein</keyword>
<keyword evidence="6" id="KW-0472">Membrane</keyword>
<dbReference type="OrthoDB" id="13545at10239"/>
<dbReference type="InterPro" id="IPR009397">
    <property type="entry name" value="Vesiculo_matrix"/>
</dbReference>
<evidence type="ECO:0000256" key="4">
    <source>
        <dbReference type="ARBA" id="ARBA00022844"/>
    </source>
</evidence>
<feature type="compositionally biased region" description="Low complexity" evidence="8">
    <location>
        <begin position="11"/>
        <end position="24"/>
    </location>
</feature>
<evidence type="ECO:0000256" key="1">
    <source>
        <dbReference type="ARBA" id="ARBA00004328"/>
    </source>
</evidence>
<name>A0A0D3R1F1_9RHAB</name>
<keyword evidence="5" id="KW-1043">Host membrane</keyword>